<accession>R7MZV5</accession>
<name>R7MZV5_MEGEL</name>
<protein>
    <submittedName>
        <fullName evidence="1">Uncharacterized protein</fullName>
    </submittedName>
</protein>
<gene>
    <name evidence="1" type="ORF">BN715_01603</name>
</gene>
<reference evidence="1" key="1">
    <citation type="submission" date="2012-11" db="EMBL/GenBank/DDBJ databases">
        <title>Dependencies among metagenomic species, viruses, plasmids and units of genetic variation.</title>
        <authorList>
            <person name="Nielsen H.B."/>
            <person name="Almeida M."/>
            <person name="Juncker A.S."/>
            <person name="Rasmussen S."/>
            <person name="Li J."/>
            <person name="Sunagawa S."/>
            <person name="Plichta D."/>
            <person name="Gautier L."/>
            <person name="Le Chatelier E."/>
            <person name="Peletier E."/>
            <person name="Bonde I."/>
            <person name="Nielsen T."/>
            <person name="Manichanh C."/>
            <person name="Arumugam M."/>
            <person name="Batto J."/>
            <person name="Santos M.B.Q.D."/>
            <person name="Blom N."/>
            <person name="Borruel N."/>
            <person name="Burgdorf K.S."/>
            <person name="Boumezbeur F."/>
            <person name="Casellas F."/>
            <person name="Dore J."/>
            <person name="Guarner F."/>
            <person name="Hansen T."/>
            <person name="Hildebrand F."/>
            <person name="Kaas R.S."/>
            <person name="Kennedy S."/>
            <person name="Kristiansen K."/>
            <person name="Kultima J.R."/>
            <person name="Leonard P."/>
            <person name="Levenez F."/>
            <person name="Lund O."/>
            <person name="Moumen B."/>
            <person name="Le Paslier D."/>
            <person name="Pons N."/>
            <person name="Pedersen O."/>
            <person name="Prifti E."/>
            <person name="Qin J."/>
            <person name="Raes J."/>
            <person name="Tap J."/>
            <person name="Tims S."/>
            <person name="Ussery D.W."/>
            <person name="Yamada T."/>
            <person name="MetaHit consortium"/>
            <person name="Renault P."/>
            <person name="Sicheritz-Ponten T."/>
            <person name="Bork P."/>
            <person name="Wang J."/>
            <person name="Brunak S."/>
            <person name="Ehrlich S.D."/>
        </authorList>
    </citation>
    <scope>NUCLEOTIDE SEQUENCE [LARGE SCALE GENOMIC DNA]</scope>
</reference>
<dbReference type="Proteomes" id="UP000017908">
    <property type="component" value="Unassembled WGS sequence"/>
</dbReference>
<organism evidence="1">
    <name type="scientific">Megasphaera elsdenii CAG:570</name>
    <dbReference type="NCBI Taxonomy" id="1263087"/>
    <lineage>
        <taxon>Bacteria</taxon>
        <taxon>Bacillati</taxon>
        <taxon>Bacillota</taxon>
        <taxon>Negativicutes</taxon>
        <taxon>Veillonellales</taxon>
        <taxon>Veillonellaceae</taxon>
        <taxon>Megasphaera</taxon>
    </lineage>
</organism>
<evidence type="ECO:0000313" key="1">
    <source>
        <dbReference type="EMBL" id="CDF05338.1"/>
    </source>
</evidence>
<dbReference type="AlphaFoldDB" id="R7MZV5"/>
<dbReference type="EMBL" id="CBKE010000256">
    <property type="protein sequence ID" value="CDF05338.1"/>
    <property type="molecule type" value="Genomic_DNA"/>
</dbReference>
<proteinExistence type="predicted"/>
<comment type="caution">
    <text evidence="1">The sequence shown here is derived from an EMBL/GenBank/DDBJ whole genome shotgun (WGS) entry which is preliminary data.</text>
</comment>
<sequence>MEDELDKFFRTRTVYHVADMFLSARSGRVNIFLGKSIDVGDNLYDAVFIGPFNEIDAHTRVLFARTAQEGNAEILFLAARPGAVRAGPDTDAAADAFFDVADRAEVLHLQGFYRKLFALADAHAAADAAAGVELRFRHAHDAKVVHADLVAVVRTAGQGYFDVQVIRENSLFNPFSQGRRIVVAEGADAVADAGHDISCARSFKTSAFFALIDVEFINDRLQGLLYFFYFFKGNPHDFKALTDGQMDFAIAICFCNMLDLAQDLGIQGPTGYTDTGGSHIAIFRYSESVFF</sequence>